<dbReference type="EMBL" id="VOEJ01000009">
    <property type="protein sequence ID" value="TWR25179.1"/>
    <property type="molecule type" value="Genomic_DNA"/>
</dbReference>
<dbReference type="AlphaFoldDB" id="A0A563U2E8"/>
<dbReference type="RefSeq" id="WP_146383150.1">
    <property type="nucleotide sequence ID" value="NZ_VOEJ01000009.1"/>
</dbReference>
<organism evidence="1 2">
    <name type="scientific">Mucilaginibacter pallidiroseus</name>
    <dbReference type="NCBI Taxonomy" id="2599295"/>
    <lineage>
        <taxon>Bacteria</taxon>
        <taxon>Pseudomonadati</taxon>
        <taxon>Bacteroidota</taxon>
        <taxon>Sphingobacteriia</taxon>
        <taxon>Sphingobacteriales</taxon>
        <taxon>Sphingobacteriaceae</taxon>
        <taxon>Mucilaginibacter</taxon>
    </lineage>
</organism>
<name>A0A563U2E8_9SPHI</name>
<evidence type="ECO:0000313" key="2">
    <source>
        <dbReference type="Proteomes" id="UP000320042"/>
    </source>
</evidence>
<gene>
    <name evidence="1" type="ORF">FPZ43_17045</name>
</gene>
<evidence type="ECO:0008006" key="3">
    <source>
        <dbReference type="Google" id="ProtNLM"/>
    </source>
</evidence>
<dbReference type="Proteomes" id="UP000320042">
    <property type="component" value="Unassembled WGS sequence"/>
</dbReference>
<keyword evidence="2" id="KW-1185">Reference proteome</keyword>
<dbReference type="OrthoDB" id="797336at2"/>
<protein>
    <recommendedName>
        <fullName evidence="3">Glycosyl transferase family 1 domain-containing protein</fullName>
    </recommendedName>
</protein>
<reference evidence="1 2" key="1">
    <citation type="submission" date="2019-07" db="EMBL/GenBank/DDBJ databases">
        <authorList>
            <person name="Kim J."/>
        </authorList>
    </citation>
    <scope>NUCLEOTIDE SEQUENCE [LARGE SCALE GENOMIC DNA]</scope>
    <source>
        <strain evidence="2">dk17</strain>
    </source>
</reference>
<comment type="caution">
    <text evidence="1">The sequence shown here is derived from an EMBL/GenBank/DDBJ whole genome shotgun (WGS) entry which is preliminary data.</text>
</comment>
<proteinExistence type="predicted"/>
<accession>A0A563U2E8</accession>
<evidence type="ECO:0000313" key="1">
    <source>
        <dbReference type="EMBL" id="TWR25179.1"/>
    </source>
</evidence>
<sequence length="181" mass="20362">MIRVNVVARFSDDKNSFFALLFVLYKLKEKGINSISILFIGDIISESLYRNTLLLASILSVRNMVDFTKKSIRFINMPVEIKQGYFLNFTIGNFTGFSGIESINNGFKTIFLNADNSLNDATVSSASQCRNTNDLIDLLENLTLDKPKWDKLIEAGNLAMKQRFMLSDTDRESLLGILAPA</sequence>